<comment type="similarity">
    <text evidence="1 3">Belongs to the RelE toxin family.</text>
</comment>
<keyword evidence="2" id="KW-1277">Toxin-antitoxin system</keyword>
<dbReference type="InterPro" id="IPR051803">
    <property type="entry name" value="TA_system_RelE-like_toxin"/>
</dbReference>
<dbReference type="OrthoDB" id="7173315at2"/>
<evidence type="ECO:0000256" key="2">
    <source>
        <dbReference type="ARBA" id="ARBA00022649"/>
    </source>
</evidence>
<dbReference type="RefSeq" id="WP_005291483.1">
    <property type="nucleotide sequence ID" value="NZ_CM000961.1"/>
</dbReference>
<organism evidence="4 5">
    <name type="scientific">Corynebacterium genitalium ATCC 33030</name>
    <dbReference type="NCBI Taxonomy" id="585529"/>
    <lineage>
        <taxon>Bacteria</taxon>
        <taxon>Bacillati</taxon>
        <taxon>Actinomycetota</taxon>
        <taxon>Actinomycetes</taxon>
        <taxon>Mycobacteriales</taxon>
        <taxon>Corynebacteriaceae</taxon>
        <taxon>Corynebacterium</taxon>
    </lineage>
</organism>
<sequence length="94" mass="10956">MTYRLKEEAVEDLRGIWSYAETQWGPAQAERYLRTLERQFAWIADQPTSGKLVPGISGYRQRAAGSHMIIYRLDDRGVIVIRVLHQKMDPSRHL</sequence>
<dbReference type="Pfam" id="PF05016">
    <property type="entry name" value="ParE_toxin"/>
    <property type="match status" value="1"/>
</dbReference>
<proteinExistence type="inferred from homology"/>
<keyword evidence="5" id="KW-1185">Reference proteome</keyword>
<evidence type="ECO:0000313" key="4">
    <source>
        <dbReference type="EMBL" id="EFK54522.1"/>
    </source>
</evidence>
<dbReference type="InterPro" id="IPR028344">
    <property type="entry name" value="ParE1/4"/>
</dbReference>
<evidence type="ECO:0000256" key="3">
    <source>
        <dbReference type="PIRNR" id="PIRNR029218"/>
    </source>
</evidence>
<dbReference type="AlphaFoldDB" id="D7WF88"/>
<dbReference type="HOGENOM" id="CLU_147162_3_0_11"/>
<name>D7WF88_9CORY</name>
<accession>D7WF88</accession>
<protein>
    <recommendedName>
        <fullName evidence="3">Toxin</fullName>
    </recommendedName>
</protein>
<comment type="caution">
    <text evidence="4">The sequence shown here is derived from an EMBL/GenBank/DDBJ whole genome shotgun (WGS) entry which is preliminary data.</text>
</comment>
<evidence type="ECO:0000256" key="1">
    <source>
        <dbReference type="ARBA" id="ARBA00006226"/>
    </source>
</evidence>
<gene>
    <name evidence="4" type="ORF">HMPREF0291_12180</name>
</gene>
<dbReference type="EMBL" id="ACLJ02000003">
    <property type="protein sequence ID" value="EFK54522.1"/>
    <property type="molecule type" value="Genomic_DNA"/>
</dbReference>
<evidence type="ECO:0000313" key="5">
    <source>
        <dbReference type="Proteomes" id="UP000004208"/>
    </source>
</evidence>
<dbReference type="PANTHER" id="PTHR33755">
    <property type="entry name" value="TOXIN PARE1-RELATED"/>
    <property type="match status" value="1"/>
</dbReference>
<dbReference type="Proteomes" id="UP000004208">
    <property type="component" value="Unassembled WGS sequence"/>
</dbReference>
<dbReference type="STRING" id="585529.HMPREF0291_12180"/>
<dbReference type="PIRSF" id="PIRSF029218">
    <property type="entry name" value="ParE"/>
    <property type="match status" value="1"/>
</dbReference>
<dbReference type="Gene3D" id="3.30.2310.20">
    <property type="entry name" value="RelE-like"/>
    <property type="match status" value="1"/>
</dbReference>
<dbReference type="PANTHER" id="PTHR33755:SF9">
    <property type="entry name" value="TOXIN PARE1"/>
    <property type="match status" value="1"/>
</dbReference>
<dbReference type="InterPro" id="IPR007712">
    <property type="entry name" value="RelE/ParE_toxin"/>
</dbReference>
<dbReference type="InterPro" id="IPR035093">
    <property type="entry name" value="RelE/ParE_toxin_dom_sf"/>
</dbReference>
<dbReference type="eggNOG" id="COG3668">
    <property type="taxonomic scope" value="Bacteria"/>
</dbReference>
<reference evidence="4" key="1">
    <citation type="submission" date="2010-06" db="EMBL/GenBank/DDBJ databases">
        <authorList>
            <person name="Muzny D."/>
            <person name="Qin X."/>
            <person name="Buhay C."/>
            <person name="Dugan-Rocha S."/>
            <person name="Ding Y."/>
            <person name="Chen G."/>
            <person name="Hawes A."/>
            <person name="Holder M."/>
            <person name="Jhangiani S."/>
            <person name="Johnson A."/>
            <person name="Khan Z."/>
            <person name="Li Z."/>
            <person name="Liu W."/>
            <person name="Liu X."/>
            <person name="Perez L."/>
            <person name="Shen H."/>
            <person name="Wang Q."/>
            <person name="Watt J."/>
            <person name="Xi L."/>
            <person name="Xin Y."/>
            <person name="Zhou J."/>
            <person name="Deng J."/>
            <person name="Jiang H."/>
            <person name="Liu Y."/>
            <person name="Qu J."/>
            <person name="Song X.-Z."/>
            <person name="Zhang L."/>
            <person name="Villasana D."/>
            <person name="Johnson A."/>
            <person name="Liu J."/>
            <person name="Liyanage D."/>
            <person name="Lorensuhewa L."/>
            <person name="Robinson T."/>
            <person name="Song A."/>
            <person name="Song B.-B."/>
            <person name="Dinh H."/>
            <person name="Thornton R."/>
            <person name="Coyle M."/>
            <person name="Francisco L."/>
            <person name="Jackson L."/>
            <person name="Javaid M."/>
            <person name="Korchina V."/>
            <person name="Kovar C."/>
            <person name="Mata R."/>
            <person name="Mathew T."/>
            <person name="Ngo R."/>
            <person name="Nguyen L."/>
            <person name="Nguyen N."/>
            <person name="Okwuonu G."/>
            <person name="Ongeri F."/>
            <person name="Pham C."/>
            <person name="Simmons D."/>
            <person name="Wilczek-Boney K."/>
            <person name="Hale W."/>
            <person name="Jakkamsetti A."/>
            <person name="Pham P."/>
            <person name="Ruth R."/>
            <person name="San Lucas F."/>
            <person name="Warren J."/>
            <person name="Zhang J."/>
            <person name="Zhao Z."/>
            <person name="Zhou C."/>
            <person name="Zhu D."/>
            <person name="Lee S."/>
            <person name="Bess C."/>
            <person name="Blankenburg K."/>
            <person name="Forbes L."/>
            <person name="Fu Q."/>
            <person name="Gubbala S."/>
            <person name="Hirani K."/>
            <person name="Jayaseelan J.C."/>
            <person name="Lara F."/>
            <person name="Munidasa M."/>
            <person name="Palculict T."/>
            <person name="Patil S."/>
            <person name="Pu L.-L."/>
            <person name="Saada N."/>
            <person name="Tang L."/>
            <person name="Weissenberger G."/>
            <person name="Zhu Y."/>
            <person name="Hemphill L."/>
            <person name="Shang Y."/>
            <person name="Youmans B."/>
            <person name="Ayvaz T."/>
            <person name="Ross M."/>
            <person name="Santibanez J."/>
            <person name="Aqrawi P."/>
            <person name="Gross S."/>
            <person name="Joshi V."/>
            <person name="Fowler G."/>
            <person name="Nazareth L."/>
            <person name="Reid J."/>
            <person name="Worley K."/>
            <person name="Petrosino J."/>
            <person name="Highlander S."/>
            <person name="Gibbs R."/>
        </authorList>
    </citation>
    <scope>NUCLEOTIDE SEQUENCE [LARGE SCALE GENOMIC DNA]</scope>
    <source>
        <strain evidence="4">ATCC 33030</strain>
    </source>
</reference>